<evidence type="ECO:0000256" key="2">
    <source>
        <dbReference type="ARBA" id="ARBA00007447"/>
    </source>
</evidence>
<dbReference type="CDD" id="cd06097">
    <property type="entry name" value="Aspergillopepsin_like"/>
    <property type="match status" value="1"/>
</dbReference>
<feature type="active site" evidence="7">
    <location>
        <position position="100"/>
    </location>
</feature>
<dbReference type="RefSeq" id="XP_046067751.1">
    <property type="nucleotide sequence ID" value="XM_046222419.1"/>
</dbReference>
<reference evidence="12" key="1">
    <citation type="submission" date="2021-12" db="EMBL/GenBank/DDBJ databases">
        <title>Convergent genome expansion in fungi linked to evolution of root-endophyte symbiosis.</title>
        <authorList>
            <consortium name="DOE Joint Genome Institute"/>
            <person name="Ke Y.-H."/>
            <person name="Bonito G."/>
            <person name="Liao H.-L."/>
            <person name="Looney B."/>
            <person name="Rojas-Flechas A."/>
            <person name="Nash J."/>
            <person name="Hameed K."/>
            <person name="Schadt C."/>
            <person name="Martin F."/>
            <person name="Crous P.W."/>
            <person name="Miettinen O."/>
            <person name="Magnuson J.K."/>
            <person name="Labbe J."/>
            <person name="Jacobson D."/>
            <person name="Doktycz M.J."/>
            <person name="Veneault-Fourrey C."/>
            <person name="Kuo A."/>
            <person name="Mondo S."/>
            <person name="Calhoun S."/>
            <person name="Riley R."/>
            <person name="Ohm R."/>
            <person name="LaButti K."/>
            <person name="Andreopoulos B."/>
            <person name="Pangilinan J."/>
            <person name="Nolan M."/>
            <person name="Tritt A."/>
            <person name="Clum A."/>
            <person name="Lipzen A."/>
            <person name="Daum C."/>
            <person name="Barry K."/>
            <person name="Grigoriev I.V."/>
            <person name="Vilgalys R."/>
        </authorList>
    </citation>
    <scope>NUCLEOTIDE SEQUENCE</scope>
    <source>
        <strain evidence="12">PMI_201</strain>
    </source>
</reference>
<dbReference type="PRINTS" id="PR00792">
    <property type="entry name" value="PEPSIN"/>
</dbReference>
<dbReference type="GO" id="GO:0005576">
    <property type="term" value="C:extracellular region"/>
    <property type="evidence" value="ECO:0007669"/>
    <property type="project" value="UniProtKB-SubCell"/>
</dbReference>
<feature type="chain" id="PRO_5042283508" evidence="10">
    <location>
        <begin position="20"/>
        <end position="392"/>
    </location>
</feature>
<feature type="domain" description="Peptidase A1" evidence="11">
    <location>
        <begin position="84"/>
        <end position="389"/>
    </location>
</feature>
<keyword evidence="5 9" id="KW-0064">Aspartyl protease</keyword>
<dbReference type="SUPFAM" id="SSF50630">
    <property type="entry name" value="Acid proteases"/>
    <property type="match status" value="1"/>
</dbReference>
<dbReference type="GO" id="GO:0006508">
    <property type="term" value="P:proteolysis"/>
    <property type="evidence" value="ECO:0007669"/>
    <property type="project" value="UniProtKB-KW"/>
</dbReference>
<dbReference type="GeneID" id="70252706"/>
<evidence type="ECO:0000259" key="11">
    <source>
        <dbReference type="PROSITE" id="PS51767"/>
    </source>
</evidence>
<dbReference type="PANTHER" id="PTHR47966:SF2">
    <property type="entry name" value="ASPERGILLOPEPSIN-1-RELATED"/>
    <property type="match status" value="1"/>
</dbReference>
<accession>A0AAD4PWL8</accession>
<feature type="active site" evidence="7">
    <location>
        <position position="281"/>
    </location>
</feature>
<dbReference type="Pfam" id="PF00026">
    <property type="entry name" value="Asp"/>
    <property type="match status" value="1"/>
</dbReference>
<name>A0AAD4PWL8_9EURO</name>
<evidence type="ECO:0000313" key="12">
    <source>
        <dbReference type="EMBL" id="KAH8691659.1"/>
    </source>
</evidence>
<evidence type="ECO:0000313" key="13">
    <source>
        <dbReference type="Proteomes" id="UP001201262"/>
    </source>
</evidence>
<keyword evidence="8" id="KW-1015">Disulfide bond</keyword>
<comment type="subcellular location">
    <subcellularLocation>
        <location evidence="1">Secreted</location>
    </subcellularLocation>
</comment>
<protein>
    <submittedName>
        <fullName evidence="12">Aspartic proteinase II-1</fullName>
    </submittedName>
</protein>
<comment type="caution">
    <text evidence="12">The sequence shown here is derived from an EMBL/GenBank/DDBJ whole genome shotgun (WGS) entry which is preliminary data.</text>
</comment>
<dbReference type="FunFam" id="2.40.70.10:FF:000026">
    <property type="entry name" value="Endothiapepsin"/>
    <property type="match status" value="1"/>
</dbReference>
<dbReference type="FunFam" id="2.40.70.10:FF:000024">
    <property type="entry name" value="Endothiapepsin"/>
    <property type="match status" value="1"/>
</dbReference>
<sequence>MVSTKVIAAMAVYSAVAAAAPTAPQTKTFSLVQEAVPKSSYRAPAAKLAKALAKFGAPIPDHVAAAAAATGSVSTTPTEYDSEYVTKVTVGASTLNLDIDTGSADLWAFSSKTPSSERSGHNYYKPSSSATEVSGDSWDISYGDGSSAKGVVYKDKVTIGGVSYAKQAVEAATSVSSEFTSDTSIDGLLGLAFSSINTVSPTPQKTFFDNVKSSLAKPIFVAILKHDEAGSYDFGFTDSSKYTGEIAYTDVDDSQGFWSFTADSYSIAGSKSGGSITGIADTGTTLLLLDDSIVDAYYKKVNGASYDSSQGGYVFSCSATLPTFAITVNGHTATIPGDYINYAPVDSSGSSCYGGIQSNSGIGFSIFGDVFLKSQYVVFDASGPQIGFATQA</sequence>
<dbReference type="AlphaFoldDB" id="A0AAD4PWL8"/>
<dbReference type="PROSITE" id="PS00141">
    <property type="entry name" value="ASP_PROTEASE"/>
    <property type="match status" value="1"/>
</dbReference>
<organism evidence="12 13">
    <name type="scientific">Talaromyces proteolyticus</name>
    <dbReference type="NCBI Taxonomy" id="1131652"/>
    <lineage>
        <taxon>Eukaryota</taxon>
        <taxon>Fungi</taxon>
        <taxon>Dikarya</taxon>
        <taxon>Ascomycota</taxon>
        <taxon>Pezizomycotina</taxon>
        <taxon>Eurotiomycetes</taxon>
        <taxon>Eurotiomycetidae</taxon>
        <taxon>Eurotiales</taxon>
        <taxon>Trichocomaceae</taxon>
        <taxon>Talaromyces</taxon>
        <taxon>Talaromyces sect. Bacilispori</taxon>
    </lineage>
</organism>
<evidence type="ECO:0000256" key="7">
    <source>
        <dbReference type="PIRSR" id="PIRSR601461-1"/>
    </source>
</evidence>
<feature type="signal peptide" evidence="10">
    <location>
        <begin position="1"/>
        <end position="19"/>
    </location>
</feature>
<keyword evidence="13" id="KW-1185">Reference proteome</keyword>
<keyword evidence="6 9" id="KW-0378">Hydrolase</keyword>
<gene>
    <name evidence="12" type="ORF">BGW36DRAFT_55590</name>
</gene>
<keyword evidence="10" id="KW-0732">Signal</keyword>
<dbReference type="InterPro" id="IPR001969">
    <property type="entry name" value="Aspartic_peptidase_AS"/>
</dbReference>
<dbReference type="InterPro" id="IPR001461">
    <property type="entry name" value="Aspartic_peptidase_A1"/>
</dbReference>
<evidence type="ECO:0000256" key="5">
    <source>
        <dbReference type="ARBA" id="ARBA00022750"/>
    </source>
</evidence>
<dbReference type="InterPro" id="IPR034163">
    <property type="entry name" value="Aspergillopepsin-like_cat_dom"/>
</dbReference>
<evidence type="ECO:0000256" key="3">
    <source>
        <dbReference type="ARBA" id="ARBA00022525"/>
    </source>
</evidence>
<dbReference type="PROSITE" id="PS51767">
    <property type="entry name" value="PEPTIDASE_A1"/>
    <property type="match status" value="1"/>
</dbReference>
<dbReference type="InterPro" id="IPR021109">
    <property type="entry name" value="Peptidase_aspartic_dom_sf"/>
</dbReference>
<proteinExistence type="inferred from homology"/>
<dbReference type="InterPro" id="IPR033121">
    <property type="entry name" value="PEPTIDASE_A1"/>
</dbReference>
<comment type="similarity">
    <text evidence="2 9">Belongs to the peptidase A1 family.</text>
</comment>
<evidence type="ECO:0000256" key="10">
    <source>
        <dbReference type="SAM" id="SignalP"/>
    </source>
</evidence>
<dbReference type="Gene3D" id="2.40.70.10">
    <property type="entry name" value="Acid Proteases"/>
    <property type="match status" value="2"/>
</dbReference>
<dbReference type="Proteomes" id="UP001201262">
    <property type="component" value="Unassembled WGS sequence"/>
</dbReference>
<evidence type="ECO:0000256" key="1">
    <source>
        <dbReference type="ARBA" id="ARBA00004613"/>
    </source>
</evidence>
<dbReference type="GO" id="GO:0004190">
    <property type="term" value="F:aspartic-type endopeptidase activity"/>
    <property type="evidence" value="ECO:0007669"/>
    <property type="project" value="UniProtKB-KW"/>
</dbReference>
<feature type="disulfide bond" evidence="8">
    <location>
        <begin position="317"/>
        <end position="352"/>
    </location>
</feature>
<evidence type="ECO:0000256" key="4">
    <source>
        <dbReference type="ARBA" id="ARBA00022670"/>
    </source>
</evidence>
<dbReference type="PANTHER" id="PTHR47966">
    <property type="entry name" value="BETA-SITE APP-CLEAVING ENZYME, ISOFORM A-RELATED"/>
    <property type="match status" value="1"/>
</dbReference>
<evidence type="ECO:0000256" key="9">
    <source>
        <dbReference type="RuleBase" id="RU000454"/>
    </source>
</evidence>
<keyword evidence="4 9" id="KW-0645">Protease</keyword>
<keyword evidence="3" id="KW-0964">Secreted</keyword>
<evidence type="ECO:0000256" key="8">
    <source>
        <dbReference type="PIRSR" id="PIRSR601461-2"/>
    </source>
</evidence>
<evidence type="ECO:0000256" key="6">
    <source>
        <dbReference type="ARBA" id="ARBA00022801"/>
    </source>
</evidence>
<dbReference type="EMBL" id="JAJTJA010000012">
    <property type="protein sequence ID" value="KAH8691659.1"/>
    <property type="molecule type" value="Genomic_DNA"/>
</dbReference>